<dbReference type="EC" id="1.3.1.9" evidence="9"/>
<evidence type="ECO:0000313" key="13">
    <source>
        <dbReference type="EMBL" id="GAA4138942.1"/>
    </source>
</evidence>
<evidence type="ECO:0000256" key="4">
    <source>
        <dbReference type="ARBA" id="ARBA00023002"/>
    </source>
</evidence>
<dbReference type="Gene3D" id="3.40.50.720">
    <property type="entry name" value="NAD(P)-binding Rossmann-like Domain"/>
    <property type="match status" value="1"/>
</dbReference>
<feature type="binding site" evidence="9">
    <location>
        <begin position="274"/>
        <end position="276"/>
    </location>
    <ligand>
        <name>NAD(+)</name>
        <dbReference type="ChEBI" id="CHEBI:57540"/>
    </ligand>
</feature>
<dbReference type="InterPro" id="IPR024906">
    <property type="entry name" value="Eno_Rdtase_FAD-bd_dom"/>
</dbReference>
<dbReference type="NCBIfam" id="NF043048">
    <property type="entry name" value="EnoyACPredFabV"/>
    <property type="match status" value="1"/>
</dbReference>
<feature type="binding site" evidence="9">
    <location>
        <position position="226"/>
    </location>
    <ligand>
        <name>substrate</name>
    </ligand>
</feature>
<evidence type="ECO:0000256" key="2">
    <source>
        <dbReference type="ARBA" id="ARBA00022516"/>
    </source>
</evidence>
<feature type="domain" description="Enoyl reductase FAD binding" evidence="10">
    <location>
        <begin position="325"/>
        <end position="387"/>
    </location>
</feature>
<dbReference type="InterPro" id="IPR010758">
    <property type="entry name" value="Trans-2-enoyl-CoA_reductase"/>
</dbReference>
<evidence type="ECO:0000256" key="8">
    <source>
        <dbReference type="ARBA" id="ARBA00048302"/>
    </source>
</evidence>
<feature type="active site" description="Proton donor" evidence="9">
    <location>
        <position position="236"/>
    </location>
</feature>
<dbReference type="Pfam" id="PF12242">
    <property type="entry name" value="Eno-Rase_NADH_b"/>
    <property type="match status" value="1"/>
</dbReference>
<evidence type="ECO:0000256" key="6">
    <source>
        <dbReference type="ARBA" id="ARBA00023098"/>
    </source>
</evidence>
<proteinExistence type="inferred from homology"/>
<feature type="site" description="Plays an important role in discriminating NADH against NADPH" evidence="9">
    <location>
        <position position="75"/>
    </location>
</feature>
<comment type="pathway">
    <text evidence="9">Lipid metabolism; fatty acid biosynthesis.</text>
</comment>
<organism evidence="13 14">
    <name type="scientific">Sphingobacterium kyonggiense</name>
    <dbReference type="NCBI Taxonomy" id="714075"/>
    <lineage>
        <taxon>Bacteria</taxon>
        <taxon>Pseudomonadati</taxon>
        <taxon>Bacteroidota</taxon>
        <taxon>Sphingobacteriia</taxon>
        <taxon>Sphingobacteriales</taxon>
        <taxon>Sphingobacteriaceae</taxon>
        <taxon>Sphingobacterium</taxon>
    </lineage>
</organism>
<dbReference type="Pfam" id="PF12241">
    <property type="entry name" value="Enoyl_reductase"/>
    <property type="match status" value="1"/>
</dbReference>
<dbReference type="PANTHER" id="PTHR37480:SF1">
    <property type="entry name" value="ENOYL-[ACYL-CARRIER-PROTEIN] REDUCTASE [NADH]"/>
    <property type="match status" value="1"/>
</dbReference>
<comment type="subunit">
    <text evidence="1 9">Monomer.</text>
</comment>
<evidence type="ECO:0000256" key="1">
    <source>
        <dbReference type="ARBA" id="ARBA00011245"/>
    </source>
</evidence>
<feature type="domain" description="Trans-2-enoyl-CoA reductase-like NAD(P)H binding" evidence="12">
    <location>
        <begin position="2"/>
        <end position="80"/>
    </location>
</feature>
<dbReference type="InterPro" id="IPR024910">
    <property type="entry name" value="Enoyl-CoA_Rdtase_cat_dom"/>
</dbReference>
<feature type="domain" description="Trans-2-enoyl-CoA reductase catalytic" evidence="11">
    <location>
        <begin position="82"/>
        <end position="318"/>
    </location>
</feature>
<evidence type="ECO:0000259" key="10">
    <source>
        <dbReference type="Pfam" id="PF07055"/>
    </source>
</evidence>
<feature type="binding site" evidence="9">
    <location>
        <begin position="139"/>
        <end position="140"/>
    </location>
    <ligand>
        <name>NAD(+)</name>
        <dbReference type="ChEBI" id="CHEBI:57540"/>
    </ligand>
</feature>
<feature type="binding site" evidence="9">
    <location>
        <begin position="74"/>
        <end position="75"/>
    </location>
    <ligand>
        <name>NAD(+)</name>
        <dbReference type="ChEBI" id="CHEBI:57540"/>
    </ligand>
</feature>
<evidence type="ECO:0000256" key="3">
    <source>
        <dbReference type="ARBA" id="ARBA00022832"/>
    </source>
</evidence>
<keyword evidence="6 9" id="KW-0443">Lipid metabolism</keyword>
<reference evidence="14" key="1">
    <citation type="journal article" date="2019" name="Int. J. Syst. Evol. Microbiol.">
        <title>The Global Catalogue of Microorganisms (GCM) 10K type strain sequencing project: providing services to taxonomists for standard genome sequencing and annotation.</title>
        <authorList>
            <consortium name="The Broad Institute Genomics Platform"/>
            <consortium name="The Broad Institute Genome Sequencing Center for Infectious Disease"/>
            <person name="Wu L."/>
            <person name="Ma J."/>
        </authorList>
    </citation>
    <scope>NUCLEOTIDE SEQUENCE [LARGE SCALE GENOMIC DNA]</scope>
    <source>
        <strain evidence="14">JCM 16704</strain>
    </source>
</reference>
<evidence type="ECO:0000313" key="14">
    <source>
        <dbReference type="Proteomes" id="UP001500101"/>
    </source>
</evidence>
<keyword evidence="4 9" id="KW-0560">Oxidoreductase</keyword>
<feature type="binding site" evidence="9">
    <location>
        <position position="245"/>
    </location>
    <ligand>
        <name>NAD(+)</name>
        <dbReference type="ChEBI" id="CHEBI:57540"/>
    </ligand>
</feature>
<protein>
    <recommendedName>
        <fullName evidence="9">Enoyl-[acyl-carrier-protein] reductase [NADH]</fullName>
        <shortName evidence="9">ENR</shortName>
        <ecNumber evidence="9">1.3.1.9</ecNumber>
    </recommendedName>
</protein>
<dbReference type="RefSeq" id="WP_344674175.1">
    <property type="nucleotide sequence ID" value="NZ_BAAAZI010000006.1"/>
</dbReference>
<feature type="binding site" evidence="9">
    <location>
        <begin position="48"/>
        <end position="53"/>
    </location>
    <ligand>
        <name>NAD(+)</name>
        <dbReference type="ChEBI" id="CHEBI:57540"/>
    </ligand>
</feature>
<comment type="function">
    <text evidence="9">Involved in the final reduction of the elongation cycle of fatty acid synthesis (FAS II). Catalyzes the reduction of a carbon-carbon double bond in an enoyl moiety that is covalently linked to an acyl carrier protein (ACP).</text>
</comment>
<comment type="caution">
    <text evidence="13">The sequence shown here is derived from an EMBL/GenBank/DDBJ whole genome shotgun (WGS) entry which is preliminary data.</text>
</comment>
<feature type="binding site" evidence="9">
    <location>
        <begin position="111"/>
        <end position="112"/>
    </location>
    <ligand>
        <name>NAD(+)</name>
        <dbReference type="ChEBI" id="CHEBI:57540"/>
    </ligand>
</feature>
<keyword evidence="2 9" id="KW-0444">Lipid biosynthesis</keyword>
<comment type="catalytic activity">
    <reaction evidence="8">
        <text>a 2,3-saturated acyl-CoA + NAD(+) = a (2E)-enoyl-CoA + NADH + H(+)</text>
        <dbReference type="Rhea" id="RHEA:18177"/>
        <dbReference type="ChEBI" id="CHEBI:15378"/>
        <dbReference type="ChEBI" id="CHEBI:57540"/>
        <dbReference type="ChEBI" id="CHEBI:57945"/>
        <dbReference type="ChEBI" id="CHEBI:58856"/>
        <dbReference type="ChEBI" id="CHEBI:65111"/>
        <dbReference type="EC" id="1.3.1.44"/>
    </reaction>
</comment>
<dbReference type="NCBIfam" id="NF010177">
    <property type="entry name" value="PRK13656.1"/>
    <property type="match status" value="1"/>
</dbReference>
<name>A0ABP7YNL9_9SPHI</name>
<evidence type="ECO:0000256" key="7">
    <source>
        <dbReference type="ARBA" id="ARBA00023160"/>
    </source>
</evidence>
<evidence type="ECO:0000259" key="12">
    <source>
        <dbReference type="Pfam" id="PF12242"/>
    </source>
</evidence>
<keyword evidence="3 9" id="KW-0276">Fatty acid metabolism</keyword>
<dbReference type="HAMAP" id="MF_01838">
    <property type="entry name" value="FabV_reductase"/>
    <property type="match status" value="1"/>
</dbReference>
<sequence>MIIQPRTRGFICLTAHPEGTAAHIKQQIDYVKSKGKIANGPKKVLVIGASTGFGIASRITAAFGSDAATIGVFFEKPASEGKLGTAGWYNSAAFENEAHAAGLYAKSINGDAFSDEIKKQTIELIKKDLGQVDLVVYSLASPRRTHPKTGVQYASVLKPIDQPFTDKTVDFHTGVVSDITINPVENQEDIDNTVAVMGGEDWKFWIEDLKAAGVLADGVKTVAYSYIGPELTYPIYRNGTIGRAKDDLEATVPALNELLSDIDGVSYVSVNKALVTQSSSAIPVVPLYISLLYKVMKEKGIHEGTIEQMQRLFAERLYTGSAPALDEKGRIRVDDLEMRDDVQQAVAELWKQTTTENLENISDIKGYRDDFFNLFGFNFDQIDYEKDTNEVVPVPSIEN</sequence>
<dbReference type="InterPro" id="IPR050048">
    <property type="entry name" value="FabV-like_NADH_b"/>
</dbReference>
<comment type="catalytic activity">
    <reaction evidence="9">
        <text>a 2,3-saturated acyl-[ACP] + NAD(+) = a (2E)-enoyl-[ACP] + NADH + H(+)</text>
        <dbReference type="Rhea" id="RHEA:10240"/>
        <dbReference type="Rhea" id="RHEA-COMP:9925"/>
        <dbReference type="Rhea" id="RHEA-COMP:9926"/>
        <dbReference type="ChEBI" id="CHEBI:15378"/>
        <dbReference type="ChEBI" id="CHEBI:57540"/>
        <dbReference type="ChEBI" id="CHEBI:57945"/>
        <dbReference type="ChEBI" id="CHEBI:78784"/>
        <dbReference type="ChEBI" id="CHEBI:78785"/>
        <dbReference type="EC" id="1.3.1.9"/>
    </reaction>
</comment>
<comment type="similarity">
    <text evidence="9">Belongs to the TER reductase family.</text>
</comment>
<keyword evidence="14" id="KW-1185">Reference proteome</keyword>
<dbReference type="Pfam" id="PF07055">
    <property type="entry name" value="Eno-Rase_FAD_bd"/>
    <property type="match status" value="1"/>
</dbReference>
<gene>
    <name evidence="9" type="primary">fabV</name>
    <name evidence="13" type="ORF">GCM10022216_16520</name>
</gene>
<dbReference type="PANTHER" id="PTHR37480">
    <property type="entry name" value="ENOYL-[ACYL-CARRIER-PROTEIN] REDUCTASE [NADH]"/>
    <property type="match status" value="1"/>
</dbReference>
<evidence type="ECO:0000256" key="5">
    <source>
        <dbReference type="ARBA" id="ARBA00023027"/>
    </source>
</evidence>
<dbReference type="Proteomes" id="UP001500101">
    <property type="component" value="Unassembled WGS sequence"/>
</dbReference>
<keyword evidence="5 9" id="KW-0520">NAD</keyword>
<accession>A0ABP7YNL9</accession>
<evidence type="ECO:0000259" key="11">
    <source>
        <dbReference type="Pfam" id="PF12241"/>
    </source>
</evidence>
<evidence type="ECO:0000256" key="9">
    <source>
        <dbReference type="HAMAP-Rule" id="MF_01838"/>
    </source>
</evidence>
<keyword evidence="7 9" id="KW-0275">Fatty acid biosynthesis</keyword>
<dbReference type="EMBL" id="BAAAZI010000006">
    <property type="protein sequence ID" value="GAA4138942.1"/>
    <property type="molecule type" value="Genomic_DNA"/>
</dbReference>